<accession>S2JTW4</accession>
<reference evidence="2" key="1">
    <citation type="submission" date="2013-05" db="EMBL/GenBank/DDBJ databases">
        <title>The Genome sequence of Mucor circinelloides f. circinelloides 1006PhL.</title>
        <authorList>
            <consortium name="The Broad Institute Genomics Platform"/>
            <person name="Cuomo C."/>
            <person name="Earl A."/>
            <person name="Findley K."/>
            <person name="Lee S.C."/>
            <person name="Walker B."/>
            <person name="Young S."/>
            <person name="Zeng Q."/>
            <person name="Gargeya S."/>
            <person name="Fitzgerald M."/>
            <person name="Haas B."/>
            <person name="Abouelleil A."/>
            <person name="Allen A.W."/>
            <person name="Alvarado L."/>
            <person name="Arachchi H.M."/>
            <person name="Berlin A.M."/>
            <person name="Chapman S.B."/>
            <person name="Gainer-Dewar J."/>
            <person name="Goldberg J."/>
            <person name="Griggs A."/>
            <person name="Gujja S."/>
            <person name="Hansen M."/>
            <person name="Howarth C."/>
            <person name="Imamovic A."/>
            <person name="Ireland A."/>
            <person name="Larimer J."/>
            <person name="McCowan C."/>
            <person name="Murphy C."/>
            <person name="Pearson M."/>
            <person name="Poon T.W."/>
            <person name="Priest M."/>
            <person name="Roberts A."/>
            <person name="Saif S."/>
            <person name="Shea T."/>
            <person name="Sisk P."/>
            <person name="Sykes S."/>
            <person name="Wortman J."/>
            <person name="Nusbaum C."/>
            <person name="Birren B."/>
        </authorList>
    </citation>
    <scope>NUCLEOTIDE SEQUENCE [LARGE SCALE GENOMIC DNA]</scope>
    <source>
        <strain evidence="2">1006PhL</strain>
    </source>
</reference>
<proteinExistence type="predicted"/>
<name>S2JTW4_MUCC1</name>
<evidence type="ECO:0000313" key="1">
    <source>
        <dbReference type="EMBL" id="EPB83225.1"/>
    </source>
</evidence>
<keyword evidence="2" id="KW-1185">Reference proteome</keyword>
<evidence type="ECO:0000313" key="2">
    <source>
        <dbReference type="Proteomes" id="UP000014254"/>
    </source>
</evidence>
<organism evidence="1 2">
    <name type="scientific">Mucor circinelloides f. circinelloides (strain 1006PhL)</name>
    <name type="common">Mucormycosis agent</name>
    <name type="synonym">Calyptromyces circinelloides</name>
    <dbReference type="NCBI Taxonomy" id="1220926"/>
    <lineage>
        <taxon>Eukaryota</taxon>
        <taxon>Fungi</taxon>
        <taxon>Fungi incertae sedis</taxon>
        <taxon>Mucoromycota</taxon>
        <taxon>Mucoromycotina</taxon>
        <taxon>Mucoromycetes</taxon>
        <taxon>Mucorales</taxon>
        <taxon>Mucorineae</taxon>
        <taxon>Mucoraceae</taxon>
        <taxon>Mucor</taxon>
    </lineage>
</organism>
<dbReference type="VEuPathDB" id="FungiDB:HMPREF1544_10021"/>
<dbReference type="OMA" id="QEKSKCF"/>
<dbReference type="Proteomes" id="UP000014254">
    <property type="component" value="Unassembled WGS sequence"/>
</dbReference>
<dbReference type="OrthoDB" id="2273623at2759"/>
<sequence length="250" mass="28950">MPLVVDEETRTDVLDYFPAVTNKKIYYQLLSQHIKYKHAQQNQAFQDDISFLNESSLKWRVPLTVQKRLEKVDTDWNKMPSTLHEMPNIYLQDLALFLDDSTSKLLYSKIDLSTWNWQEKSKCFPLIETTENRIPFSHLHHERQAKAADKTRKAKYSRRSVRKLALFDTSSSSTTTTVNKHNLTQPDYGREIPTPTTVAAAATTAETARNSNSATTLYRSPGGTFLPHREIDDFIKQKKQVSFIKQKHDL</sequence>
<dbReference type="AlphaFoldDB" id="S2JTW4"/>
<dbReference type="InParanoid" id="S2JTW4"/>
<protein>
    <submittedName>
        <fullName evidence="1">Uncharacterized protein</fullName>
    </submittedName>
</protein>
<dbReference type="EMBL" id="KE124079">
    <property type="protein sequence ID" value="EPB83225.1"/>
    <property type="molecule type" value="Genomic_DNA"/>
</dbReference>
<gene>
    <name evidence="1" type="ORF">HMPREF1544_10021</name>
</gene>